<protein>
    <recommendedName>
        <fullName evidence="8">Probable lipid II flippase MurJ</fullName>
    </recommendedName>
</protein>
<dbReference type="EMBL" id="CP128399">
    <property type="protein sequence ID" value="WJW65902.1"/>
    <property type="molecule type" value="Genomic_DNA"/>
</dbReference>
<feature type="transmembrane region" description="Helical" evidence="8">
    <location>
        <begin position="311"/>
        <end position="334"/>
    </location>
</feature>
<evidence type="ECO:0000256" key="8">
    <source>
        <dbReference type="HAMAP-Rule" id="MF_02078"/>
    </source>
</evidence>
<dbReference type="GO" id="GO:0015648">
    <property type="term" value="F:lipid-linked peptidoglycan transporter activity"/>
    <property type="evidence" value="ECO:0007669"/>
    <property type="project" value="UniProtKB-UniRule"/>
</dbReference>
<reference evidence="10 12" key="1">
    <citation type="submission" date="2020-06" db="EMBL/GenBank/DDBJ databases">
        <title>Anoxygenic phototrophic Chloroflexota member uses a Type I reaction center.</title>
        <authorList>
            <person name="Tsuji J.M."/>
            <person name="Shaw N.A."/>
            <person name="Nagashima S."/>
            <person name="Venkiteswaran J."/>
            <person name="Schiff S.L."/>
            <person name="Hanada S."/>
            <person name="Tank M."/>
            <person name="Neufeld J.D."/>
        </authorList>
    </citation>
    <scope>NUCLEOTIDE SEQUENCE [LARGE SCALE GENOMIC DNA]</scope>
    <source>
        <strain evidence="10">L227-S17</strain>
    </source>
</reference>
<dbReference type="EMBL" id="JACATZ010000001">
    <property type="protein sequence ID" value="NWJ46533.1"/>
    <property type="molecule type" value="Genomic_DNA"/>
</dbReference>
<dbReference type="Proteomes" id="UP001431572">
    <property type="component" value="Chromosome 1"/>
</dbReference>
<dbReference type="Pfam" id="PF03023">
    <property type="entry name" value="MurJ"/>
    <property type="match status" value="1"/>
</dbReference>
<comment type="pathway">
    <text evidence="8">Cell wall biogenesis; peptidoglycan biosynthesis.</text>
</comment>
<keyword evidence="6 8" id="KW-1133">Transmembrane helix</keyword>
<feature type="transmembrane region" description="Helical" evidence="8">
    <location>
        <begin position="438"/>
        <end position="464"/>
    </location>
</feature>
<evidence type="ECO:0000313" key="11">
    <source>
        <dbReference type="EMBL" id="WJW65902.1"/>
    </source>
</evidence>
<dbReference type="InterPro" id="IPR051050">
    <property type="entry name" value="Lipid_II_flippase_MurJ/MviN"/>
</dbReference>
<keyword evidence="5 8" id="KW-0573">Peptidoglycan synthesis</keyword>
<dbReference type="GO" id="GO:0071555">
    <property type="term" value="P:cell wall organization"/>
    <property type="evidence" value="ECO:0007669"/>
    <property type="project" value="UniProtKB-UniRule"/>
</dbReference>
<evidence type="ECO:0000256" key="7">
    <source>
        <dbReference type="ARBA" id="ARBA00023136"/>
    </source>
</evidence>
<evidence type="ECO:0000313" key="13">
    <source>
        <dbReference type="Proteomes" id="UP001431572"/>
    </source>
</evidence>
<organism evidence="10 12">
    <name type="scientific">Candidatus Chlorohelix allophototropha</name>
    <dbReference type="NCBI Taxonomy" id="3003348"/>
    <lineage>
        <taxon>Bacteria</taxon>
        <taxon>Bacillati</taxon>
        <taxon>Chloroflexota</taxon>
        <taxon>Chloroflexia</taxon>
        <taxon>Candidatus Chloroheliales</taxon>
        <taxon>Candidatus Chloroheliaceae</taxon>
        <taxon>Candidatus Chlorohelix</taxon>
    </lineage>
</organism>
<dbReference type="PANTHER" id="PTHR47019">
    <property type="entry name" value="LIPID II FLIPPASE MURJ"/>
    <property type="match status" value="1"/>
</dbReference>
<evidence type="ECO:0000313" key="12">
    <source>
        <dbReference type="Proteomes" id="UP000521676"/>
    </source>
</evidence>
<feature type="transmembrane region" description="Helical" evidence="8">
    <location>
        <begin position="264"/>
        <end position="291"/>
    </location>
</feature>
<accession>A0A8T7LZK1</accession>
<keyword evidence="3 8" id="KW-0812">Transmembrane</keyword>
<feature type="transmembrane region" description="Helical" evidence="8">
    <location>
        <begin position="158"/>
        <end position="178"/>
    </location>
</feature>
<name>A0A8T7LZK1_9CHLR</name>
<evidence type="ECO:0000256" key="9">
    <source>
        <dbReference type="PIRNR" id="PIRNR002869"/>
    </source>
</evidence>
<feature type="transmembrane region" description="Helical" evidence="8">
    <location>
        <begin position="378"/>
        <end position="398"/>
    </location>
</feature>
<dbReference type="CDD" id="cd13123">
    <property type="entry name" value="MATE_MurJ_like"/>
    <property type="match status" value="1"/>
</dbReference>
<feature type="transmembrane region" description="Helical" evidence="8">
    <location>
        <begin position="346"/>
        <end position="366"/>
    </location>
</feature>
<dbReference type="PIRSF" id="PIRSF002869">
    <property type="entry name" value="MviN"/>
    <property type="match status" value="1"/>
</dbReference>
<dbReference type="NCBIfam" id="TIGR01695">
    <property type="entry name" value="murJ_mviN"/>
    <property type="match status" value="1"/>
</dbReference>
<evidence type="ECO:0000256" key="4">
    <source>
        <dbReference type="ARBA" id="ARBA00022960"/>
    </source>
</evidence>
<feature type="transmembrane region" description="Helical" evidence="8">
    <location>
        <begin position="93"/>
        <end position="114"/>
    </location>
</feature>
<dbReference type="HAMAP" id="MF_02078">
    <property type="entry name" value="MurJ_MviN"/>
    <property type="match status" value="1"/>
</dbReference>
<dbReference type="PANTHER" id="PTHR47019:SF1">
    <property type="entry name" value="LIPID II FLIPPASE MURJ"/>
    <property type="match status" value="1"/>
</dbReference>
<dbReference type="RefSeq" id="WP_341467790.1">
    <property type="nucleotide sequence ID" value="NZ_CP128399.1"/>
</dbReference>
<evidence type="ECO:0000256" key="6">
    <source>
        <dbReference type="ARBA" id="ARBA00022989"/>
    </source>
</evidence>
<gene>
    <name evidence="8 10" type="primary">murJ</name>
    <name evidence="10" type="ORF">HXX08_11695</name>
    <name evidence="11" type="ORF">OZ401_001682</name>
</gene>
<dbReference type="GO" id="GO:0008360">
    <property type="term" value="P:regulation of cell shape"/>
    <property type="evidence" value="ECO:0007669"/>
    <property type="project" value="UniProtKB-UniRule"/>
</dbReference>
<evidence type="ECO:0000256" key="5">
    <source>
        <dbReference type="ARBA" id="ARBA00022984"/>
    </source>
</evidence>
<keyword evidence="8 9" id="KW-0961">Cell wall biogenesis/degradation</keyword>
<keyword evidence="7 8" id="KW-0472">Membrane</keyword>
<keyword evidence="2 8" id="KW-1003">Cell membrane</keyword>
<evidence type="ECO:0000256" key="3">
    <source>
        <dbReference type="ARBA" id="ARBA00022692"/>
    </source>
</evidence>
<dbReference type="GO" id="GO:0005886">
    <property type="term" value="C:plasma membrane"/>
    <property type="evidence" value="ECO:0007669"/>
    <property type="project" value="UniProtKB-SubCell"/>
</dbReference>
<dbReference type="Proteomes" id="UP000521676">
    <property type="component" value="Unassembled WGS sequence"/>
</dbReference>
<feature type="transmembrane region" description="Helical" evidence="8">
    <location>
        <begin position="184"/>
        <end position="207"/>
    </location>
</feature>
<proteinExistence type="inferred from homology"/>
<feature type="transmembrane region" description="Helical" evidence="8">
    <location>
        <begin position="476"/>
        <end position="498"/>
    </location>
</feature>
<feature type="transmembrane region" description="Helical" evidence="8">
    <location>
        <begin position="134"/>
        <end position="151"/>
    </location>
</feature>
<evidence type="ECO:0000256" key="1">
    <source>
        <dbReference type="ARBA" id="ARBA00004651"/>
    </source>
</evidence>
<dbReference type="PRINTS" id="PR01806">
    <property type="entry name" value="VIRFACTRMVIN"/>
</dbReference>
<evidence type="ECO:0000313" key="10">
    <source>
        <dbReference type="EMBL" id="NWJ46533.1"/>
    </source>
</evidence>
<reference evidence="11" key="2">
    <citation type="journal article" date="2024" name="Nature">
        <title>Anoxygenic phototroph of the Chloroflexota uses a type I reaction centre.</title>
        <authorList>
            <person name="Tsuji J.M."/>
            <person name="Shaw N.A."/>
            <person name="Nagashima S."/>
            <person name="Venkiteswaran J.J."/>
            <person name="Schiff S.L."/>
            <person name="Watanabe T."/>
            <person name="Fukui M."/>
            <person name="Hanada S."/>
            <person name="Tank M."/>
            <person name="Neufeld J.D."/>
        </authorList>
    </citation>
    <scope>NUCLEOTIDE SEQUENCE</scope>
    <source>
        <strain evidence="11">L227-S17</strain>
    </source>
</reference>
<keyword evidence="13" id="KW-1185">Reference proteome</keyword>
<comment type="subcellular location">
    <subcellularLocation>
        <location evidence="1 8">Cell membrane</location>
        <topology evidence="1 8">Multi-pass membrane protein</topology>
    </subcellularLocation>
</comment>
<dbReference type="GO" id="GO:0009252">
    <property type="term" value="P:peptidoglycan biosynthetic process"/>
    <property type="evidence" value="ECO:0007669"/>
    <property type="project" value="UniProtKB-UniRule"/>
</dbReference>
<keyword evidence="8 9" id="KW-0813">Transport</keyword>
<dbReference type="InterPro" id="IPR004268">
    <property type="entry name" value="MurJ"/>
</dbReference>
<feature type="transmembrane region" description="Helical" evidence="8">
    <location>
        <begin position="235"/>
        <end position="252"/>
    </location>
</feature>
<evidence type="ECO:0000256" key="2">
    <source>
        <dbReference type="ARBA" id="ARBA00022475"/>
    </source>
</evidence>
<keyword evidence="4 8" id="KW-0133">Cell shape</keyword>
<feature type="transmembrane region" description="Helical" evidence="8">
    <location>
        <begin position="404"/>
        <end position="426"/>
    </location>
</feature>
<comment type="function">
    <text evidence="8 9">Involved in peptidoglycan biosynthesis. Transports lipid-linked peptidoglycan precursors from the inner to the outer leaflet of the cytoplasmic membrane.</text>
</comment>
<comment type="similarity">
    <text evidence="8 9">Belongs to the MurJ/MviN family.</text>
</comment>
<feature type="transmembrane region" description="Helical" evidence="8">
    <location>
        <begin position="54"/>
        <end position="73"/>
    </location>
</feature>
<sequence length="514" mass="54829">MRRIFSNTLIVMVATLASRVLGLLREVVIAARFGTGEDYSAYVAAFKIPDMLFLVLSGGALGSALIPVFAGMLGQGDKDKAWRLANAVVNDAFVALLISGIVAFVFAPYLVSWVVAPNFSPAQQELTTSLTRLLLLQPIMLGMGAIASSVLNGMERFLVPALAPLFYNLSIILGALFLSQSMGVYGLVAGVIGGAALYLLLQIPAMFRAGFRFKVGLDWQAEGVRRVLTSLGPRLIGQAALQINFIVITNLASGEPKTVSALNYAFQLFMLPHGLFALSVAVVTFPAMARLYGAGDLAGLKAKLVEGLRRIYFFALPATLGLGLLATPIVRSLFELGNFDKTSTQMVSYPLVFFSIGLVGYGVTEITTRTFYAMHNTIIPVFAAVITVLSNVALSIVLQRSLGHGGLALSLALTNTLEALILLYLIRRKLGALDTGNGLWLGMLKITLAGDLMGTFLLLAGWLLATPLTDLSKVPLILLTGAIIGVAGAIFGGAAYLLKIEELHSVTARFRRRA</sequence>
<dbReference type="GO" id="GO:0034204">
    <property type="term" value="P:lipid translocation"/>
    <property type="evidence" value="ECO:0007669"/>
    <property type="project" value="TreeGrafter"/>
</dbReference>
<dbReference type="AlphaFoldDB" id="A0A8T7LZK1"/>